<gene>
    <name evidence="1" type="ORF">HUG10_20790</name>
</gene>
<organism evidence="1 2">
    <name type="scientific">Halorarum halophilum</name>
    <dbReference type="NCBI Taxonomy" id="2743090"/>
    <lineage>
        <taxon>Archaea</taxon>
        <taxon>Methanobacteriati</taxon>
        <taxon>Methanobacteriota</taxon>
        <taxon>Stenosarchaea group</taxon>
        <taxon>Halobacteria</taxon>
        <taxon>Halobacteriales</taxon>
        <taxon>Haloferacaceae</taxon>
        <taxon>Halorarum</taxon>
    </lineage>
</organism>
<dbReference type="RefSeq" id="WP_179171616.1">
    <property type="nucleotide sequence ID" value="NZ_CP058532.1"/>
</dbReference>
<dbReference type="KEGG" id="halg:HUG10_20790"/>
<reference evidence="1 2" key="1">
    <citation type="submission" date="2020-07" db="EMBL/GenBank/DDBJ databases">
        <title>Gai3-2, isolated from salt lake.</title>
        <authorList>
            <person name="Cui H."/>
            <person name="Shi X."/>
        </authorList>
    </citation>
    <scope>NUCLEOTIDE SEQUENCE [LARGE SCALE GENOMIC DNA]</scope>
    <source>
        <strain evidence="1 2">Gai3-2</strain>
        <plasmid evidence="1 2">unnamed3</plasmid>
    </source>
</reference>
<protein>
    <submittedName>
        <fullName evidence="1">Uncharacterized protein</fullName>
    </submittedName>
</protein>
<keyword evidence="2" id="KW-1185">Reference proteome</keyword>
<dbReference type="Proteomes" id="UP000509750">
    <property type="component" value="Plasmid unnamed3"/>
</dbReference>
<name>A0A7D5KQ28_9EURY</name>
<evidence type="ECO:0000313" key="1">
    <source>
        <dbReference type="EMBL" id="QLG30042.1"/>
    </source>
</evidence>
<accession>A0A7D5KQ28</accession>
<proteinExistence type="predicted"/>
<sequence length="65" mass="7653">MRVRIPDDPEEAYKRYRDDPLFWELVNTVAQLEDGIEEVDILEGVHARVYDVPDELLGISERRIP</sequence>
<geneLocation type="plasmid" evidence="1 2">
    <name>unnamed3</name>
</geneLocation>
<dbReference type="AlphaFoldDB" id="A0A7D5KQ28"/>
<evidence type="ECO:0000313" key="2">
    <source>
        <dbReference type="Proteomes" id="UP000509750"/>
    </source>
</evidence>
<dbReference type="GeneID" id="56031325"/>
<dbReference type="EMBL" id="CP058532">
    <property type="protein sequence ID" value="QLG30042.1"/>
    <property type="molecule type" value="Genomic_DNA"/>
</dbReference>
<keyword evidence="1" id="KW-0614">Plasmid</keyword>